<reference evidence="5" key="1">
    <citation type="submission" date="2013-05" db="EMBL/GenBank/DDBJ databases">
        <authorList>
            <person name="Yim A.K.Y."/>
            <person name="Chan T.F."/>
            <person name="Ji K.M."/>
            <person name="Liu X.Y."/>
            <person name="Zhou J.W."/>
            <person name="Li R.Q."/>
            <person name="Yang K.Y."/>
            <person name="Li J."/>
            <person name="Li M."/>
            <person name="Law P.T.W."/>
            <person name="Wu Y.L."/>
            <person name="Cai Z.L."/>
            <person name="Qin H."/>
            <person name="Bao Y."/>
            <person name="Leung R.K.K."/>
            <person name="Ng P.K.S."/>
            <person name="Zou J."/>
            <person name="Zhong X.J."/>
            <person name="Ran P.X."/>
            <person name="Zhong N.S."/>
            <person name="Liu Z.G."/>
            <person name="Tsui S.K.W."/>
        </authorList>
    </citation>
    <scope>NUCLEOTIDE SEQUENCE</scope>
    <source>
        <strain evidence="5">Derf</strain>
        <tissue evidence="5">Whole organism</tissue>
    </source>
</reference>
<dbReference type="InterPro" id="IPR022776">
    <property type="entry name" value="TRM13/UPF0224_CHHC_Znf_dom"/>
</dbReference>
<evidence type="ECO:0000256" key="1">
    <source>
        <dbReference type="ARBA" id="ARBA00022723"/>
    </source>
</evidence>
<comment type="caution">
    <text evidence="5">The sequence shown here is derived from an EMBL/GenBank/DDBJ whole genome shotgun (WGS) entry which is preliminary data.</text>
</comment>
<keyword evidence="1" id="KW-0479">Metal-binding</keyword>
<dbReference type="AlphaFoldDB" id="A0A922I061"/>
<feature type="domain" description="CHHC U11-48K-type" evidence="4">
    <location>
        <begin position="4"/>
        <end position="31"/>
    </location>
</feature>
<evidence type="ECO:0000256" key="3">
    <source>
        <dbReference type="ARBA" id="ARBA00022833"/>
    </source>
</evidence>
<dbReference type="EMBL" id="ASGP02000003">
    <property type="protein sequence ID" value="KAH9516083.1"/>
    <property type="molecule type" value="Genomic_DNA"/>
</dbReference>
<evidence type="ECO:0000256" key="2">
    <source>
        <dbReference type="ARBA" id="ARBA00022771"/>
    </source>
</evidence>
<keyword evidence="6" id="KW-1185">Reference proteome</keyword>
<evidence type="ECO:0000259" key="4">
    <source>
        <dbReference type="PROSITE" id="PS51800"/>
    </source>
</evidence>
<sequence length="112" mass="13169">MAHRGICPYDYKHQVPNHRFELHVLICPKKFNVNADESDKKSLVSDDSESSDRTIDEKIKLLINTDQKDDLKLLTLAEYVNASESRRTLYRHCLRNYLCRQIVNNQSLFSEK</sequence>
<dbReference type="Proteomes" id="UP000790347">
    <property type="component" value="Unassembled WGS sequence"/>
</dbReference>
<dbReference type="Pfam" id="PF05253">
    <property type="entry name" value="zf-U11-48K"/>
    <property type="match status" value="1"/>
</dbReference>
<accession>A0A922I061</accession>
<proteinExistence type="predicted"/>
<protein>
    <recommendedName>
        <fullName evidence="4">CHHC U11-48K-type domain-containing protein</fullName>
    </recommendedName>
</protein>
<dbReference type="PROSITE" id="PS51800">
    <property type="entry name" value="ZF_CHHC_U11_48K"/>
    <property type="match status" value="1"/>
</dbReference>
<dbReference type="GO" id="GO:0008270">
    <property type="term" value="F:zinc ion binding"/>
    <property type="evidence" value="ECO:0007669"/>
    <property type="project" value="UniProtKB-KW"/>
</dbReference>
<keyword evidence="2" id="KW-0863">Zinc-finger</keyword>
<keyword evidence="3" id="KW-0862">Zinc</keyword>
<evidence type="ECO:0000313" key="6">
    <source>
        <dbReference type="Proteomes" id="UP000790347"/>
    </source>
</evidence>
<reference evidence="5" key="2">
    <citation type="journal article" date="2022" name="Res Sq">
        <title>Comparative Genomics Reveals Insights into the Divergent Evolution of Astigmatic Mites and Household Pest Adaptations.</title>
        <authorList>
            <person name="Xiong Q."/>
            <person name="Wan A.T.-Y."/>
            <person name="Liu X.-Y."/>
            <person name="Fung C.S.-H."/>
            <person name="Xiao X."/>
            <person name="Malainual N."/>
            <person name="Hou J."/>
            <person name="Wang L."/>
            <person name="Wang M."/>
            <person name="Yang K."/>
            <person name="Cui Y."/>
            <person name="Leung E."/>
            <person name="Nong W."/>
            <person name="Shin S.-K."/>
            <person name="Au S."/>
            <person name="Jeong K.Y."/>
            <person name="Chew F.T."/>
            <person name="Hui J."/>
            <person name="Leung T.F."/>
            <person name="Tungtrongchitr A."/>
            <person name="Zhong N."/>
            <person name="Liu Z."/>
            <person name="Tsui S."/>
        </authorList>
    </citation>
    <scope>NUCLEOTIDE SEQUENCE</scope>
    <source>
        <strain evidence="5">Derf</strain>
        <tissue evidence="5">Whole organism</tissue>
    </source>
</reference>
<organism evidence="5 6">
    <name type="scientific">Dermatophagoides farinae</name>
    <name type="common">American house dust mite</name>
    <dbReference type="NCBI Taxonomy" id="6954"/>
    <lineage>
        <taxon>Eukaryota</taxon>
        <taxon>Metazoa</taxon>
        <taxon>Ecdysozoa</taxon>
        <taxon>Arthropoda</taxon>
        <taxon>Chelicerata</taxon>
        <taxon>Arachnida</taxon>
        <taxon>Acari</taxon>
        <taxon>Acariformes</taxon>
        <taxon>Sarcoptiformes</taxon>
        <taxon>Astigmata</taxon>
        <taxon>Psoroptidia</taxon>
        <taxon>Analgoidea</taxon>
        <taxon>Pyroglyphidae</taxon>
        <taxon>Dermatophagoidinae</taxon>
        <taxon>Dermatophagoides</taxon>
    </lineage>
</organism>
<gene>
    <name evidence="5" type="ORF">DERF_006845</name>
</gene>
<name>A0A922I061_DERFA</name>
<evidence type="ECO:0000313" key="5">
    <source>
        <dbReference type="EMBL" id="KAH9516083.1"/>
    </source>
</evidence>